<dbReference type="GO" id="GO:0016491">
    <property type="term" value="F:oxidoreductase activity"/>
    <property type="evidence" value="ECO:0007669"/>
    <property type="project" value="UniProtKB-KW"/>
</dbReference>
<evidence type="ECO:0000256" key="1">
    <source>
        <dbReference type="ARBA" id="ARBA00005466"/>
    </source>
</evidence>
<dbReference type="InterPro" id="IPR036318">
    <property type="entry name" value="FAD-bd_PCMH-like_sf"/>
</dbReference>
<dbReference type="PANTHER" id="PTHR42973">
    <property type="entry name" value="BINDING OXIDOREDUCTASE, PUTATIVE (AFU_ORTHOLOGUE AFUA_1G17690)-RELATED"/>
    <property type="match status" value="1"/>
</dbReference>
<keyword evidence="3" id="KW-0274">FAD</keyword>
<gene>
    <name evidence="7" type="ORF">CALVIDRAFT_596765</name>
</gene>
<name>A0A167PDV2_CALVF</name>
<feature type="domain" description="FAD-binding PCMH-type" evidence="6">
    <location>
        <begin position="68"/>
        <end position="239"/>
    </location>
</feature>
<dbReference type="PROSITE" id="PS51387">
    <property type="entry name" value="FAD_PCMH"/>
    <property type="match status" value="1"/>
</dbReference>
<dbReference type="Pfam" id="PF01565">
    <property type="entry name" value="FAD_binding_4"/>
    <property type="match status" value="1"/>
</dbReference>
<dbReference type="OrthoDB" id="2151789at2759"/>
<evidence type="ECO:0000313" key="7">
    <source>
        <dbReference type="EMBL" id="KZO98683.1"/>
    </source>
</evidence>
<dbReference type="GO" id="GO:0071949">
    <property type="term" value="F:FAD binding"/>
    <property type="evidence" value="ECO:0007669"/>
    <property type="project" value="InterPro"/>
</dbReference>
<proteinExistence type="inferred from homology"/>
<evidence type="ECO:0000256" key="5">
    <source>
        <dbReference type="SAM" id="SignalP"/>
    </source>
</evidence>
<dbReference type="Gene3D" id="3.30.43.10">
    <property type="entry name" value="Uridine Diphospho-n-acetylenolpyruvylglucosamine Reductase, domain 2"/>
    <property type="match status" value="1"/>
</dbReference>
<evidence type="ECO:0000259" key="6">
    <source>
        <dbReference type="PROSITE" id="PS51387"/>
    </source>
</evidence>
<evidence type="ECO:0000313" key="8">
    <source>
        <dbReference type="Proteomes" id="UP000076738"/>
    </source>
</evidence>
<dbReference type="STRING" id="1330018.A0A167PDV2"/>
<dbReference type="InterPro" id="IPR016166">
    <property type="entry name" value="FAD-bd_PCMH"/>
</dbReference>
<dbReference type="EMBL" id="KV417275">
    <property type="protein sequence ID" value="KZO98683.1"/>
    <property type="molecule type" value="Genomic_DNA"/>
</dbReference>
<dbReference type="InterPro" id="IPR016169">
    <property type="entry name" value="FAD-bd_PCMH_sub2"/>
</dbReference>
<dbReference type="Pfam" id="PF08031">
    <property type="entry name" value="BBE"/>
    <property type="match status" value="1"/>
</dbReference>
<feature type="chain" id="PRO_5007891112" evidence="5">
    <location>
        <begin position="21"/>
        <end position="498"/>
    </location>
</feature>
<dbReference type="InterPro" id="IPR012951">
    <property type="entry name" value="BBE"/>
</dbReference>
<dbReference type="InterPro" id="IPR050416">
    <property type="entry name" value="FAD-linked_Oxidoreductase"/>
</dbReference>
<evidence type="ECO:0000256" key="3">
    <source>
        <dbReference type="ARBA" id="ARBA00022827"/>
    </source>
</evidence>
<dbReference type="AlphaFoldDB" id="A0A167PDV2"/>
<accession>A0A167PDV2</accession>
<dbReference type="InterPro" id="IPR006094">
    <property type="entry name" value="Oxid_FAD_bind_N"/>
</dbReference>
<sequence>MRNAFLSVIVLLWAVQAASAHTFEEVYPRANAATTCSQIQTAISSASAVYYPLSSQYQADIAHWASNALQGSTCSVEPGTVQDVSIIMTILANTQTPFAVKGGGHSPNIGFSSTTGVQIAMSRFSEVTYNAAASTVDLGAGLIWDDVYANLTPQGVNVVGGRVTGVGIGGFTLGGGYSWKTNQFGLTIDNMVSYELVLPNGTIVYPSATSYPDLFWALKGAGQVNFGIVTTFTMNAYPQTDVWGGYITYIPGEMTAVGDAVVQWISETTDPKASVLPTFGAALDLPIAIVLVFYDAPTPPAGTFDAFLNTPYLLADLSTQAYGDLVRAAPSNITMYSRLAFNTVPVYTLSPAVLAQVINQTLYYGDGDGLLGELLHGSWYFSIDVEPFLPSAFTTNNQGGSYPHSDALMPICFTFSWESPLDDSFWMSAVEESANVIMQTAIAEGQPLTGVDVVKYNNYATADTPLQQLYGSNLAMLQTLKAQYDPNNVMGLTGGFKV</sequence>
<comment type="similarity">
    <text evidence="1">Belongs to the oxygen-dependent FAD-linked oxidoreductase family.</text>
</comment>
<dbReference type="InterPro" id="IPR016167">
    <property type="entry name" value="FAD-bd_PCMH_sub1"/>
</dbReference>
<keyword evidence="8" id="KW-1185">Reference proteome</keyword>
<protein>
    <submittedName>
        <fullName evidence="7">Glucooligosaccharide oxidase</fullName>
    </submittedName>
</protein>
<keyword evidence="4" id="KW-0560">Oxidoreductase</keyword>
<reference evidence="7 8" key="1">
    <citation type="journal article" date="2016" name="Mol. Biol. Evol.">
        <title>Comparative Genomics of Early-Diverging Mushroom-Forming Fungi Provides Insights into the Origins of Lignocellulose Decay Capabilities.</title>
        <authorList>
            <person name="Nagy L.G."/>
            <person name="Riley R."/>
            <person name="Tritt A."/>
            <person name="Adam C."/>
            <person name="Daum C."/>
            <person name="Floudas D."/>
            <person name="Sun H."/>
            <person name="Yadav J.S."/>
            <person name="Pangilinan J."/>
            <person name="Larsson K.H."/>
            <person name="Matsuura K."/>
            <person name="Barry K."/>
            <person name="Labutti K."/>
            <person name="Kuo R."/>
            <person name="Ohm R.A."/>
            <person name="Bhattacharya S.S."/>
            <person name="Shirouzu T."/>
            <person name="Yoshinaga Y."/>
            <person name="Martin F.M."/>
            <person name="Grigoriev I.V."/>
            <person name="Hibbett D.S."/>
        </authorList>
    </citation>
    <scope>NUCLEOTIDE SEQUENCE [LARGE SCALE GENOMIC DNA]</scope>
    <source>
        <strain evidence="7 8">TUFC12733</strain>
    </source>
</reference>
<dbReference type="SUPFAM" id="SSF56176">
    <property type="entry name" value="FAD-binding/transporter-associated domain-like"/>
    <property type="match status" value="1"/>
</dbReference>
<evidence type="ECO:0000256" key="4">
    <source>
        <dbReference type="ARBA" id="ARBA00023002"/>
    </source>
</evidence>
<dbReference type="Gene3D" id="3.30.465.10">
    <property type="match status" value="1"/>
</dbReference>
<organism evidence="7 8">
    <name type="scientific">Calocera viscosa (strain TUFC12733)</name>
    <dbReference type="NCBI Taxonomy" id="1330018"/>
    <lineage>
        <taxon>Eukaryota</taxon>
        <taxon>Fungi</taxon>
        <taxon>Dikarya</taxon>
        <taxon>Basidiomycota</taxon>
        <taxon>Agaricomycotina</taxon>
        <taxon>Dacrymycetes</taxon>
        <taxon>Dacrymycetales</taxon>
        <taxon>Dacrymycetaceae</taxon>
        <taxon>Calocera</taxon>
    </lineage>
</organism>
<dbReference type="Gene3D" id="3.40.462.20">
    <property type="match status" value="1"/>
</dbReference>
<keyword evidence="2" id="KW-0285">Flavoprotein</keyword>
<dbReference type="Proteomes" id="UP000076738">
    <property type="component" value="Unassembled WGS sequence"/>
</dbReference>
<feature type="signal peptide" evidence="5">
    <location>
        <begin position="1"/>
        <end position="20"/>
    </location>
</feature>
<evidence type="ECO:0000256" key="2">
    <source>
        <dbReference type="ARBA" id="ARBA00022630"/>
    </source>
</evidence>
<dbReference type="PANTHER" id="PTHR42973:SF13">
    <property type="entry name" value="FAD-BINDING PCMH-TYPE DOMAIN-CONTAINING PROTEIN"/>
    <property type="match status" value="1"/>
</dbReference>
<keyword evidence="5" id="KW-0732">Signal</keyword>